<evidence type="ECO:0000256" key="7">
    <source>
        <dbReference type="ARBA" id="ARBA00023136"/>
    </source>
</evidence>
<dbReference type="GeneID" id="61525175"/>
<evidence type="ECO:0000256" key="1">
    <source>
        <dbReference type="ARBA" id="ARBA00004651"/>
    </source>
</evidence>
<evidence type="ECO:0000256" key="5">
    <source>
        <dbReference type="ARBA" id="ARBA00022692"/>
    </source>
</evidence>
<name>A0A191ZUB4_9RALS</name>
<keyword evidence="5" id="KW-0812">Transmembrane</keyword>
<keyword evidence="6" id="KW-1133">Transmembrane helix</keyword>
<dbReference type="PANTHER" id="PTHR33908:SF3">
    <property type="entry name" value="UNDECAPRENYL PHOSPHATE-ALPHA-4-AMINO-4-DEOXY-L-ARABINOSE ARABINOSYL TRANSFERASE"/>
    <property type="match status" value="1"/>
</dbReference>
<proteinExistence type="predicted"/>
<dbReference type="InterPro" id="IPR050297">
    <property type="entry name" value="LipidA_mod_glycosyltrf_83"/>
</dbReference>
<dbReference type="RefSeq" id="WP_064802183.1">
    <property type="nucleotide sequence ID" value="NZ_CP016022.1"/>
</dbReference>
<accession>A0A191ZUB4</accession>
<dbReference type="OrthoDB" id="8556356at2"/>
<keyword evidence="2" id="KW-1003">Cell membrane</keyword>
<sequence>MLEPTRPGRRSVNTPAATAHARDLNSSAAALSANAVMASAAQAAYAWPWQALRKSRTWIFAVLIACAYLLPGTLGHDPWKQDETYTFGIIQHMLETGDLIVPTSAGQPFVEKPPLYAWVASSLAWLLWDELPAHDAARLASALFAGLAFACTARLARAATNAPSWADPRVLGTLALCAGSLIVVKHTHDMITDVALLAGTAIGFCGLFECVQAAVQPTARRRSSAVWLGVGMGIALLAKGIFIPLVFCITLVGACVLFPACRSRAFLRLLGTAALVFLPFATIWPTLFYLRAPDLFHVWFWDNNIGRFLGFSVPVLGAENDDPFYVWHTLLTIGFPAGPLALLALVCGAWREWRTPRVALPAIFAGVGLLALQVSATARPLYLLPFMVPLALLGQQAIARLPMRLHVGWDYLSRVLFGGIAVLAWLLWAVMTENTSRASVRWLDRWLPVDWTMPIEPWLVGGALVLTIGWLRLLPHLRRAGVWRGALSWAAGALVGWGLVATLLLPWLDEAKSYRSVFNNLSSKLAPAWHADDCMASLHLGESEAPMLHYFTGILHRPLAQSSTHACRWLILQDSHTHARTPGREWLPFWSGARPGDRNERLRVFMRVPPVLLTQSIRH</sequence>
<comment type="subcellular location">
    <subcellularLocation>
        <location evidence="1">Cell membrane</location>
        <topology evidence="1">Multi-pass membrane protein</topology>
    </subcellularLocation>
</comment>
<evidence type="ECO:0000256" key="4">
    <source>
        <dbReference type="ARBA" id="ARBA00022679"/>
    </source>
</evidence>
<dbReference type="GO" id="GO:0016763">
    <property type="term" value="F:pentosyltransferase activity"/>
    <property type="evidence" value="ECO:0007669"/>
    <property type="project" value="TreeGrafter"/>
</dbReference>
<dbReference type="EMBL" id="CP016022">
    <property type="protein sequence ID" value="ANJ71689.1"/>
    <property type="molecule type" value="Genomic_DNA"/>
</dbReference>
<keyword evidence="4 8" id="KW-0808">Transferase</keyword>
<dbReference type="AlphaFoldDB" id="A0A191ZUB4"/>
<dbReference type="GO" id="GO:0005886">
    <property type="term" value="C:plasma membrane"/>
    <property type="evidence" value="ECO:0007669"/>
    <property type="project" value="UniProtKB-SubCell"/>
</dbReference>
<reference evidence="9" key="1">
    <citation type="submission" date="2016-06" db="EMBL/GenBank/DDBJ databases">
        <authorList>
            <person name="Xu Y."/>
            <person name="Nagy A."/>
            <person name="Yan X."/>
            <person name="Kim S.W."/>
            <person name="Haley B."/>
            <person name="Liu N.T."/>
            <person name="Nou X."/>
        </authorList>
    </citation>
    <scope>NUCLEOTIDE SEQUENCE [LARGE SCALE GENOMIC DNA]</scope>
    <source>
        <strain evidence="9">ATCC 49129</strain>
    </source>
</reference>
<keyword evidence="7" id="KW-0472">Membrane</keyword>
<evidence type="ECO:0000313" key="9">
    <source>
        <dbReference type="Proteomes" id="UP000078572"/>
    </source>
</evidence>
<gene>
    <name evidence="8" type="ORF">A9Y76_04010</name>
</gene>
<evidence type="ECO:0000256" key="3">
    <source>
        <dbReference type="ARBA" id="ARBA00022676"/>
    </source>
</evidence>
<protein>
    <submittedName>
        <fullName evidence="8">Glycosyl transferase</fullName>
    </submittedName>
</protein>
<evidence type="ECO:0000313" key="8">
    <source>
        <dbReference type="EMBL" id="ANJ71689.1"/>
    </source>
</evidence>
<keyword evidence="3" id="KW-0328">Glycosyltransferase</keyword>
<dbReference type="GO" id="GO:0009103">
    <property type="term" value="P:lipopolysaccharide biosynthetic process"/>
    <property type="evidence" value="ECO:0007669"/>
    <property type="project" value="UniProtKB-ARBA"/>
</dbReference>
<dbReference type="STRING" id="190721.ACS15_0899"/>
<evidence type="ECO:0000256" key="6">
    <source>
        <dbReference type="ARBA" id="ARBA00022989"/>
    </source>
</evidence>
<organism evidence="8 9">
    <name type="scientific">Ralstonia insidiosa</name>
    <dbReference type="NCBI Taxonomy" id="190721"/>
    <lineage>
        <taxon>Bacteria</taxon>
        <taxon>Pseudomonadati</taxon>
        <taxon>Pseudomonadota</taxon>
        <taxon>Betaproteobacteria</taxon>
        <taxon>Burkholderiales</taxon>
        <taxon>Burkholderiaceae</taxon>
        <taxon>Ralstonia</taxon>
    </lineage>
</organism>
<keyword evidence="9" id="KW-1185">Reference proteome</keyword>
<dbReference type="Proteomes" id="UP000078572">
    <property type="component" value="Chromosome 1"/>
</dbReference>
<dbReference type="GO" id="GO:0010041">
    <property type="term" value="P:response to iron(III) ion"/>
    <property type="evidence" value="ECO:0007669"/>
    <property type="project" value="TreeGrafter"/>
</dbReference>
<evidence type="ECO:0000256" key="2">
    <source>
        <dbReference type="ARBA" id="ARBA00022475"/>
    </source>
</evidence>
<dbReference type="PANTHER" id="PTHR33908">
    <property type="entry name" value="MANNOSYLTRANSFERASE YKCB-RELATED"/>
    <property type="match status" value="1"/>
</dbReference>